<feature type="transmembrane region" description="Helical" evidence="14">
    <location>
        <begin position="12"/>
        <end position="31"/>
    </location>
</feature>
<keyword evidence="8" id="KW-0677">Repeat</keyword>
<feature type="binding site" description="type 1 copper site" evidence="12">
    <location>
        <position position="719"/>
    </location>
    <ligand>
        <name>Cu cation</name>
        <dbReference type="ChEBI" id="CHEBI:23378"/>
        <label>1</label>
    </ligand>
</feature>
<keyword evidence="7 12" id="KW-0479">Metal-binding</keyword>
<feature type="binding site" description="type 1 copper site" evidence="12">
    <location>
        <position position="676"/>
    </location>
    <ligand>
        <name>Cu cation</name>
        <dbReference type="ChEBI" id="CHEBI:23378"/>
        <label>1</label>
    </ligand>
</feature>
<evidence type="ECO:0000313" key="17">
    <source>
        <dbReference type="Proteomes" id="UP000298433"/>
    </source>
</evidence>
<evidence type="ECO:0000256" key="4">
    <source>
        <dbReference type="ARBA" id="ARBA00011233"/>
    </source>
</evidence>
<evidence type="ECO:0000256" key="13">
    <source>
        <dbReference type="SAM" id="MobiDB-lite"/>
    </source>
</evidence>
<organism evidence="16 17">
    <name type="scientific">Cryobacterium cheniae</name>
    <dbReference type="NCBI Taxonomy" id="1259262"/>
    <lineage>
        <taxon>Bacteria</taxon>
        <taxon>Bacillati</taxon>
        <taxon>Actinomycetota</taxon>
        <taxon>Actinomycetes</taxon>
        <taxon>Micrococcales</taxon>
        <taxon>Microbacteriaceae</taxon>
        <taxon>Cryobacterium</taxon>
    </lineage>
</organism>
<dbReference type="EC" id="1.7.2.1" evidence="5"/>
<name>A0A4R8XVS6_9MICO</name>
<feature type="binding site" description="type 1 copper site" evidence="12">
    <location>
        <position position="671"/>
    </location>
    <ligand>
        <name>Cu cation</name>
        <dbReference type="ChEBI" id="CHEBI:23378"/>
        <label>1</label>
    </ligand>
</feature>
<comment type="cofactor">
    <cofactor evidence="1 12">
        <name>Cu(+)</name>
        <dbReference type="ChEBI" id="CHEBI:49552"/>
    </cofactor>
</comment>
<evidence type="ECO:0000256" key="8">
    <source>
        <dbReference type="ARBA" id="ARBA00022737"/>
    </source>
</evidence>
<keyword evidence="10 12" id="KW-0186">Copper</keyword>
<comment type="catalytic activity">
    <reaction evidence="11">
        <text>nitric oxide + Fe(III)-[cytochrome c] + H2O = Fe(II)-[cytochrome c] + nitrite + 2 H(+)</text>
        <dbReference type="Rhea" id="RHEA:15233"/>
        <dbReference type="Rhea" id="RHEA-COMP:10350"/>
        <dbReference type="Rhea" id="RHEA-COMP:14399"/>
        <dbReference type="ChEBI" id="CHEBI:15377"/>
        <dbReference type="ChEBI" id="CHEBI:15378"/>
        <dbReference type="ChEBI" id="CHEBI:16301"/>
        <dbReference type="ChEBI" id="CHEBI:16480"/>
        <dbReference type="ChEBI" id="CHEBI:29033"/>
        <dbReference type="ChEBI" id="CHEBI:29034"/>
        <dbReference type="EC" id="1.7.2.1"/>
    </reaction>
</comment>
<feature type="compositionally biased region" description="Low complexity" evidence="13">
    <location>
        <begin position="407"/>
        <end position="421"/>
    </location>
</feature>
<dbReference type="PRINTS" id="PR00695">
    <property type="entry name" value="CUNO2RDTASE"/>
</dbReference>
<dbReference type="PANTHER" id="PTHR11709:SF394">
    <property type="entry name" value="FI03373P-RELATED"/>
    <property type="match status" value="1"/>
</dbReference>
<evidence type="ECO:0000256" key="9">
    <source>
        <dbReference type="ARBA" id="ARBA00023002"/>
    </source>
</evidence>
<evidence type="ECO:0000256" key="11">
    <source>
        <dbReference type="ARBA" id="ARBA00049340"/>
    </source>
</evidence>
<evidence type="ECO:0000256" key="3">
    <source>
        <dbReference type="ARBA" id="ARBA00010609"/>
    </source>
</evidence>
<evidence type="ECO:0000256" key="14">
    <source>
        <dbReference type="SAM" id="Phobius"/>
    </source>
</evidence>
<dbReference type="SUPFAM" id="SSF81442">
    <property type="entry name" value="Cytochrome c oxidase subunit I-like"/>
    <property type="match status" value="1"/>
</dbReference>
<comment type="subunit">
    <text evidence="4">Homotrimer.</text>
</comment>
<feature type="region of interest" description="Disordered" evidence="13">
    <location>
        <begin position="396"/>
        <end position="421"/>
    </location>
</feature>
<dbReference type="SUPFAM" id="SSF49503">
    <property type="entry name" value="Cupredoxins"/>
    <property type="match status" value="3"/>
</dbReference>
<dbReference type="PANTHER" id="PTHR11709">
    <property type="entry name" value="MULTI-COPPER OXIDASE"/>
    <property type="match status" value="1"/>
</dbReference>
<feature type="transmembrane region" description="Helical" evidence="14">
    <location>
        <begin position="210"/>
        <end position="227"/>
    </location>
</feature>
<keyword evidence="9" id="KW-0560">Oxidoreductase</keyword>
<dbReference type="InterPro" id="IPR011707">
    <property type="entry name" value="Cu-oxidase-like_N"/>
</dbReference>
<feature type="transmembrane region" description="Helical" evidence="14">
    <location>
        <begin position="264"/>
        <end position="289"/>
    </location>
</feature>
<dbReference type="GO" id="GO:0005507">
    <property type="term" value="F:copper ion binding"/>
    <property type="evidence" value="ECO:0007669"/>
    <property type="project" value="InterPro"/>
</dbReference>
<dbReference type="GO" id="GO:0050421">
    <property type="term" value="F:nitrite reductase (NO-forming) activity"/>
    <property type="evidence" value="ECO:0007669"/>
    <property type="project" value="UniProtKB-EC"/>
</dbReference>
<feature type="binding site" description="type 1 copper site" evidence="12">
    <location>
        <position position="711"/>
    </location>
    <ligand>
        <name>Cu cation</name>
        <dbReference type="ChEBI" id="CHEBI:23378"/>
        <label>1</label>
    </ligand>
</feature>
<evidence type="ECO:0000256" key="1">
    <source>
        <dbReference type="ARBA" id="ARBA00001960"/>
    </source>
</evidence>
<feature type="transmembrane region" description="Helical" evidence="14">
    <location>
        <begin position="176"/>
        <end position="198"/>
    </location>
</feature>
<evidence type="ECO:0000259" key="15">
    <source>
        <dbReference type="Pfam" id="PF07732"/>
    </source>
</evidence>
<reference evidence="16 17" key="1">
    <citation type="submission" date="2019-03" db="EMBL/GenBank/DDBJ databases">
        <title>Genomics of glacier-inhabiting Cryobacterium strains.</title>
        <authorList>
            <person name="Liu Q."/>
            <person name="Xin Y.-H."/>
        </authorList>
    </citation>
    <scope>NUCLEOTIDE SEQUENCE [LARGE SCALE GENOMIC DNA]</scope>
    <source>
        <strain evidence="16 17">TMT2-48-2</strain>
    </source>
</reference>
<feature type="transmembrane region" description="Helical" evidence="14">
    <location>
        <begin position="345"/>
        <end position="363"/>
    </location>
</feature>
<feature type="binding site" description="type 1 copper site" evidence="12">
    <location>
        <position position="724"/>
    </location>
    <ligand>
        <name>Cu cation</name>
        <dbReference type="ChEBI" id="CHEBI:23378"/>
        <label>1</label>
    </ligand>
</feature>
<feature type="transmembrane region" description="Helical" evidence="14">
    <location>
        <begin position="423"/>
        <end position="442"/>
    </location>
</feature>
<feature type="transmembrane region" description="Helical" evidence="14">
    <location>
        <begin position="301"/>
        <end position="324"/>
    </location>
</feature>
<keyword evidence="14" id="KW-0472">Membrane</keyword>
<feature type="binding site" description="type 1 copper site" evidence="12">
    <location>
        <position position="865"/>
    </location>
    <ligand>
        <name>Cu cation</name>
        <dbReference type="ChEBI" id="CHEBI:23378"/>
        <label>1</label>
    </ligand>
</feature>
<feature type="domain" description="Plastocyanin-like" evidence="15">
    <location>
        <begin position="625"/>
        <end position="733"/>
    </location>
</feature>
<keyword evidence="17" id="KW-1185">Reference proteome</keyword>
<comment type="caution">
    <text evidence="16">The sequence shown here is derived from an EMBL/GenBank/DDBJ whole genome shotgun (WGS) entry which is preliminary data.</text>
</comment>
<dbReference type="Gene3D" id="2.60.40.420">
    <property type="entry name" value="Cupredoxins - blue copper proteins"/>
    <property type="match status" value="3"/>
</dbReference>
<feature type="transmembrane region" description="Helical" evidence="14">
    <location>
        <begin position="37"/>
        <end position="54"/>
    </location>
</feature>
<evidence type="ECO:0000256" key="5">
    <source>
        <dbReference type="ARBA" id="ARBA00011882"/>
    </source>
</evidence>
<evidence type="ECO:0000256" key="6">
    <source>
        <dbReference type="ARBA" id="ARBA00017290"/>
    </source>
</evidence>
<feature type="binding site" description="type 1 copper site" evidence="12">
    <location>
        <position position="710"/>
    </location>
    <ligand>
        <name>Cu cation</name>
        <dbReference type="ChEBI" id="CHEBI:23378"/>
        <label>1</label>
    </ligand>
</feature>
<dbReference type="InterPro" id="IPR008972">
    <property type="entry name" value="Cupredoxin"/>
</dbReference>
<evidence type="ECO:0000256" key="10">
    <source>
        <dbReference type="ARBA" id="ARBA00023008"/>
    </source>
</evidence>
<sequence>MNRRLWHRITGLLTPAWLLLTLIAVLIHRFIPVAPWLMVHLLFLGAVSTAILVWSQHFADTLLRHPAPGGRASLAARLGAHTVGAVLVITGIVGGWWPLVLAGGILVGANALAHALLLFRQSRGALPARFAPLVRYYIAAGIALAIGVALGVLMARTDIDGDPFERMFIAHIGLNLLGWVGLTVIGTVALLWPTVLHARVQTTRASNRGTLPLFLAGLAVLGLGLLIDQRLVAAAGVLLYLVGLGLVLVEAVRLARQSPAVTFAGWSLGAALAWFFACVLGFGLLVAFAPSWVLAADRLEQLVPVFAVGFAAQILLGALSHLLPVVLGGGPRVSKATARELERGGLFRAIVVNVGLILYLLPVPSLVKVTLSLLVVGTLASFLVLMTRALRQNRRLRGATDATPSGRASASPQVAPAPPRRTGATITAVGALLLAVTLGIALDPAAAGIASGGASVGAASGDVEPTGHTTTVDVEMIDTRFSPDSIEVPVGDTLVINLTNADDMVHNLVLATGAVSGSIAPGAGLAFDAGVVGADVEGWCSIAGHKLLGMVFTIVAVGSGGADPAAGDEPLAMDHGPAAAAAGVAPSAADDLDLMREPDADFVARDPVLESAGAETVHTLTMRVEDVETEVSPGVTQTLWTFNGTAPGPTLHGKVGDVFDITFVNDGSIQHSIDFHAGALAPDRPMRSINPGESLTYRFTATRSGIWLYHCSTMPMSVHIANGMFGAVIIDPPGLTAVDREYVLVQSELYLGAQGGEADADKVAAQFPDLVVFNGSANQYGARPLTAKVGEKVRIWVLDAGPNVGSSFHIVGGQFDTVYKEGDYLLRDGGSTGTGGAQVLDLAVAQGGFVELTFPEAGNYPFVSHVMSDAEKGARGIVRVAP</sequence>
<evidence type="ECO:0000256" key="7">
    <source>
        <dbReference type="ARBA" id="ARBA00022723"/>
    </source>
</evidence>
<evidence type="ECO:0000256" key="2">
    <source>
        <dbReference type="ARBA" id="ARBA00001973"/>
    </source>
</evidence>
<dbReference type="OrthoDB" id="345021at2"/>
<dbReference type="AlphaFoldDB" id="A0A4R8XVS6"/>
<proteinExistence type="inferred from homology"/>
<feature type="transmembrane region" description="Helical" evidence="14">
    <location>
        <begin position="99"/>
        <end position="119"/>
    </location>
</feature>
<dbReference type="InterPro" id="IPR001287">
    <property type="entry name" value="NO2-reductase_Cu"/>
</dbReference>
<accession>A0A4R8XVS6</accession>
<dbReference type="RefSeq" id="WP_134369498.1">
    <property type="nucleotide sequence ID" value="NZ_SOGN01000034.1"/>
</dbReference>
<feature type="transmembrane region" description="Helical" evidence="14">
    <location>
        <begin position="233"/>
        <end position="252"/>
    </location>
</feature>
<protein>
    <recommendedName>
        <fullName evidence="6">Copper-containing nitrite reductase</fullName>
        <ecNumber evidence="5">1.7.2.1</ecNumber>
    </recommendedName>
</protein>
<dbReference type="InterPro" id="IPR045087">
    <property type="entry name" value="Cu-oxidase_fam"/>
</dbReference>
<feature type="transmembrane region" description="Helical" evidence="14">
    <location>
        <begin position="134"/>
        <end position="156"/>
    </location>
</feature>
<keyword evidence="14" id="KW-0812">Transmembrane</keyword>
<dbReference type="InterPro" id="IPR036927">
    <property type="entry name" value="Cyt_c_oxase-like_su1_sf"/>
</dbReference>
<dbReference type="Pfam" id="PF07732">
    <property type="entry name" value="Cu-oxidase_3"/>
    <property type="match status" value="1"/>
</dbReference>
<dbReference type="EMBL" id="SOGN01000034">
    <property type="protein sequence ID" value="TFC81560.1"/>
    <property type="molecule type" value="Genomic_DNA"/>
</dbReference>
<dbReference type="Proteomes" id="UP000298433">
    <property type="component" value="Unassembled WGS sequence"/>
</dbReference>
<dbReference type="CDD" id="cd11020">
    <property type="entry name" value="CuRO_1_CuNIR"/>
    <property type="match status" value="1"/>
</dbReference>
<keyword evidence="14" id="KW-1133">Transmembrane helix</keyword>
<feature type="transmembrane region" description="Helical" evidence="14">
    <location>
        <begin position="74"/>
        <end position="93"/>
    </location>
</feature>
<dbReference type="CDD" id="cd04208">
    <property type="entry name" value="CuRO_2_CuNIR"/>
    <property type="match status" value="1"/>
</dbReference>
<evidence type="ECO:0000313" key="16">
    <source>
        <dbReference type="EMBL" id="TFC81560.1"/>
    </source>
</evidence>
<feature type="transmembrane region" description="Helical" evidence="14">
    <location>
        <begin position="369"/>
        <end position="387"/>
    </location>
</feature>
<dbReference type="CDD" id="cd00920">
    <property type="entry name" value="Cupredoxin"/>
    <property type="match status" value="1"/>
</dbReference>
<gene>
    <name evidence="16" type="ORF">E3T23_06125</name>
</gene>
<comment type="cofactor">
    <cofactor evidence="2 12">
        <name>Cu(2+)</name>
        <dbReference type="ChEBI" id="CHEBI:29036"/>
    </cofactor>
</comment>
<comment type="similarity">
    <text evidence="3">Belongs to the multicopper oxidase family.</text>
</comment>
<evidence type="ECO:0000256" key="12">
    <source>
        <dbReference type="PIRSR" id="PIRSR601287-1"/>
    </source>
</evidence>